<feature type="non-terminal residue" evidence="1">
    <location>
        <position position="107"/>
    </location>
</feature>
<protein>
    <recommendedName>
        <fullName evidence="3">DUF659 domain-containing protein</fullName>
    </recommendedName>
</protein>
<dbReference type="EMBL" id="JYDP01001113">
    <property type="protein sequence ID" value="KRY98895.1"/>
    <property type="molecule type" value="Genomic_DNA"/>
</dbReference>
<sequence>MKEMVMSFSVEITSEMKKQLKEVKESAKKNSLSLDKWTSCGNVGQTTSCNIVFKCSHVYGVISINDSATASRIIQIILKKLEQFELDMKSDMVALVTDSAFVMKKIG</sequence>
<accession>A0A0V1GKZ3</accession>
<keyword evidence="2" id="KW-1185">Reference proteome</keyword>
<dbReference type="OrthoDB" id="5920315at2759"/>
<name>A0A0V1GKZ3_9BILA</name>
<proteinExistence type="predicted"/>
<evidence type="ECO:0000313" key="2">
    <source>
        <dbReference type="Proteomes" id="UP000055024"/>
    </source>
</evidence>
<evidence type="ECO:0008006" key="3">
    <source>
        <dbReference type="Google" id="ProtNLM"/>
    </source>
</evidence>
<dbReference type="Proteomes" id="UP000055024">
    <property type="component" value="Unassembled WGS sequence"/>
</dbReference>
<gene>
    <name evidence="1" type="ORF">T11_5245</name>
</gene>
<dbReference type="AlphaFoldDB" id="A0A0V1GKZ3"/>
<evidence type="ECO:0000313" key="1">
    <source>
        <dbReference type="EMBL" id="KRY98895.1"/>
    </source>
</evidence>
<organism evidence="1 2">
    <name type="scientific">Trichinella zimbabwensis</name>
    <dbReference type="NCBI Taxonomy" id="268475"/>
    <lineage>
        <taxon>Eukaryota</taxon>
        <taxon>Metazoa</taxon>
        <taxon>Ecdysozoa</taxon>
        <taxon>Nematoda</taxon>
        <taxon>Enoplea</taxon>
        <taxon>Dorylaimia</taxon>
        <taxon>Trichinellida</taxon>
        <taxon>Trichinellidae</taxon>
        <taxon>Trichinella</taxon>
    </lineage>
</organism>
<comment type="caution">
    <text evidence="1">The sequence shown here is derived from an EMBL/GenBank/DDBJ whole genome shotgun (WGS) entry which is preliminary data.</text>
</comment>
<reference evidence="1 2" key="1">
    <citation type="submission" date="2015-01" db="EMBL/GenBank/DDBJ databases">
        <title>Evolution of Trichinella species and genotypes.</title>
        <authorList>
            <person name="Korhonen P.K."/>
            <person name="Edoardo P."/>
            <person name="Giuseppe L.R."/>
            <person name="Gasser R.B."/>
        </authorList>
    </citation>
    <scope>NUCLEOTIDE SEQUENCE [LARGE SCALE GENOMIC DNA]</scope>
    <source>
        <strain evidence="1">ISS1029</strain>
    </source>
</reference>